<dbReference type="Gene3D" id="3.40.50.1820">
    <property type="entry name" value="alpha/beta hydrolase"/>
    <property type="match status" value="2"/>
</dbReference>
<dbReference type="Pfam" id="PF05577">
    <property type="entry name" value="Peptidase_S28"/>
    <property type="match status" value="1"/>
</dbReference>
<dbReference type="GeneID" id="36332470"/>
<dbReference type="RefSeq" id="XP_024333053.1">
    <property type="nucleotide sequence ID" value="XM_024487521.1"/>
</dbReference>
<evidence type="ECO:0000256" key="2">
    <source>
        <dbReference type="ARBA" id="ARBA00022670"/>
    </source>
</evidence>
<evidence type="ECO:0000256" key="6">
    <source>
        <dbReference type="SAM" id="MobiDB-lite"/>
    </source>
</evidence>
<dbReference type="OrthoDB" id="1735038at2759"/>
<dbReference type="InterPro" id="IPR008758">
    <property type="entry name" value="Peptidase_S28"/>
</dbReference>
<keyword evidence="5" id="KW-0325">Glycoprotein</keyword>
<name>A0A1X6MIW6_9APHY</name>
<evidence type="ECO:0000256" key="3">
    <source>
        <dbReference type="ARBA" id="ARBA00022729"/>
    </source>
</evidence>
<dbReference type="InterPro" id="IPR029058">
    <property type="entry name" value="AB_hydrolase_fold"/>
</dbReference>
<accession>A0A1X6MIW6</accession>
<keyword evidence="2" id="KW-0645">Protease</keyword>
<dbReference type="AlphaFoldDB" id="A0A1X6MIW6"/>
<feature type="chain" id="PRO_5012055569" evidence="7">
    <location>
        <begin position="26"/>
        <end position="401"/>
    </location>
</feature>
<dbReference type="PANTHER" id="PTHR11010">
    <property type="entry name" value="PROTEASE S28 PRO-X CARBOXYPEPTIDASE-RELATED"/>
    <property type="match status" value="1"/>
</dbReference>
<dbReference type="PANTHER" id="PTHR11010:SF23">
    <property type="entry name" value="SERINE PEPTIDASE"/>
    <property type="match status" value="1"/>
</dbReference>
<evidence type="ECO:0000256" key="1">
    <source>
        <dbReference type="ARBA" id="ARBA00011079"/>
    </source>
</evidence>
<dbReference type="EMBL" id="KZ110614">
    <property type="protein sequence ID" value="OSX56259.1"/>
    <property type="molecule type" value="Genomic_DNA"/>
</dbReference>
<dbReference type="InterPro" id="IPR042269">
    <property type="entry name" value="Ser_carbopepase_S28_SKS"/>
</dbReference>
<gene>
    <name evidence="8" type="ORF">POSPLADRAFT_1160241</name>
</gene>
<keyword evidence="4" id="KW-0378">Hydrolase</keyword>
<dbReference type="GO" id="GO:0006508">
    <property type="term" value="P:proteolysis"/>
    <property type="evidence" value="ECO:0007669"/>
    <property type="project" value="UniProtKB-KW"/>
</dbReference>
<feature type="compositionally biased region" description="Basic residues" evidence="6">
    <location>
        <begin position="390"/>
        <end position="401"/>
    </location>
</feature>
<evidence type="ECO:0000256" key="7">
    <source>
        <dbReference type="SAM" id="SignalP"/>
    </source>
</evidence>
<dbReference type="Proteomes" id="UP000194127">
    <property type="component" value="Unassembled WGS sequence"/>
</dbReference>
<evidence type="ECO:0000256" key="5">
    <source>
        <dbReference type="ARBA" id="ARBA00023180"/>
    </source>
</evidence>
<comment type="similarity">
    <text evidence="1">Belongs to the peptidase S28 family.</text>
</comment>
<reference evidence="8 9" key="1">
    <citation type="submission" date="2017-04" db="EMBL/GenBank/DDBJ databases">
        <title>Genome Sequence of the Model Brown-Rot Fungus Postia placenta SB12.</title>
        <authorList>
            <consortium name="DOE Joint Genome Institute"/>
            <person name="Gaskell J."/>
            <person name="Kersten P."/>
            <person name="Larrondo L.F."/>
            <person name="Canessa P."/>
            <person name="Martinez D."/>
            <person name="Hibbett D."/>
            <person name="Schmoll M."/>
            <person name="Kubicek C.P."/>
            <person name="Martinez A.T."/>
            <person name="Yadav J."/>
            <person name="Master E."/>
            <person name="Magnuson J.K."/>
            <person name="James T."/>
            <person name="Yaver D."/>
            <person name="Berka R."/>
            <person name="Labutti K."/>
            <person name="Lipzen A."/>
            <person name="Aerts A."/>
            <person name="Barry K."/>
            <person name="Henrissat B."/>
            <person name="Blanchette R."/>
            <person name="Grigoriev I."/>
            <person name="Cullen D."/>
        </authorList>
    </citation>
    <scope>NUCLEOTIDE SEQUENCE [LARGE SCALE GENOMIC DNA]</scope>
    <source>
        <strain evidence="8 9">MAD-698-R-SB12</strain>
    </source>
</reference>
<sequence length="401" mass="45201">MAHLWRISGLLLILQFTSVADHANGATLAGQWPMPVVPKRALTFDSPVVDRNGSEIPPYNTTYYFEQLIDHNNPSLGTFSQRYWTTWEFYEPGLEIFLTNQTIVGQIAQQQNGATVMLEHRFYGFSNPYQNFKLWFRYTMGLTLNQASTSSQPDAFWAGYSSSGVVEGIINFWQYFDIPRQYMPQNCSADVQAVIAYIDETFVNGTTEEIDAIETTFGMNLTHLDDFSYALTNPLAAWQNLQPDGGSDQPFFQFCDALEVKDGVNASAEGWGLDYALQAWGSWWQDVYIPGYCGDVDVEWVAYPPSCFGTYDPTNPVWTNITVNNSQRSWGWIVCNYMGFFQGGAPKGDPTIVSRLVDPAYYEVCLPLHAPHAMGLRDSPVPSVGAHTISPRHSRQQLRQT</sequence>
<evidence type="ECO:0000256" key="4">
    <source>
        <dbReference type="ARBA" id="ARBA00022801"/>
    </source>
</evidence>
<evidence type="ECO:0000313" key="9">
    <source>
        <dbReference type="Proteomes" id="UP000194127"/>
    </source>
</evidence>
<dbReference type="Gene3D" id="1.20.120.980">
    <property type="entry name" value="Serine carboxypeptidase S28, SKS domain"/>
    <property type="match status" value="1"/>
</dbReference>
<dbReference type="GO" id="GO:0008239">
    <property type="term" value="F:dipeptidyl-peptidase activity"/>
    <property type="evidence" value="ECO:0007669"/>
    <property type="project" value="TreeGrafter"/>
</dbReference>
<proteinExistence type="inferred from homology"/>
<keyword evidence="9" id="KW-1185">Reference proteome</keyword>
<feature type="signal peptide" evidence="7">
    <location>
        <begin position="1"/>
        <end position="25"/>
    </location>
</feature>
<organism evidence="8 9">
    <name type="scientific">Postia placenta MAD-698-R-SB12</name>
    <dbReference type="NCBI Taxonomy" id="670580"/>
    <lineage>
        <taxon>Eukaryota</taxon>
        <taxon>Fungi</taxon>
        <taxon>Dikarya</taxon>
        <taxon>Basidiomycota</taxon>
        <taxon>Agaricomycotina</taxon>
        <taxon>Agaricomycetes</taxon>
        <taxon>Polyporales</taxon>
        <taxon>Adustoporiaceae</taxon>
        <taxon>Rhodonia</taxon>
    </lineage>
</organism>
<dbReference type="GO" id="GO:0070008">
    <property type="term" value="F:serine-type exopeptidase activity"/>
    <property type="evidence" value="ECO:0007669"/>
    <property type="project" value="InterPro"/>
</dbReference>
<evidence type="ECO:0000313" key="8">
    <source>
        <dbReference type="EMBL" id="OSX56259.1"/>
    </source>
</evidence>
<feature type="region of interest" description="Disordered" evidence="6">
    <location>
        <begin position="382"/>
        <end position="401"/>
    </location>
</feature>
<keyword evidence="3 7" id="KW-0732">Signal</keyword>
<protein>
    <submittedName>
        <fullName evidence="8">Uncharacterized protein</fullName>
    </submittedName>
</protein>